<comment type="similarity">
    <text evidence="1">Belongs to the peptidase S33 family.</text>
</comment>
<dbReference type="PANTHER" id="PTHR43248">
    <property type="entry name" value="2-SUCCINYL-6-HYDROXY-2,4-CYCLOHEXADIENE-1-CARBOXYLATE SYNTHASE"/>
    <property type="match status" value="1"/>
</dbReference>
<keyword evidence="2" id="KW-0378">Hydrolase</keyword>
<feature type="domain" description="Peptidase S33 tripeptidyl aminopeptidase-like C-terminal" evidence="3">
    <location>
        <begin position="522"/>
        <end position="624"/>
    </location>
</feature>
<dbReference type="Proteomes" id="UP000247647">
    <property type="component" value="Unassembled WGS sequence"/>
</dbReference>
<dbReference type="Gene3D" id="3.40.50.1820">
    <property type="entry name" value="alpha/beta hydrolase"/>
    <property type="match status" value="1"/>
</dbReference>
<organism evidence="4 5">
    <name type="scientific">Aspergillus neoniger (strain CBS 115656)</name>
    <dbReference type="NCBI Taxonomy" id="1448310"/>
    <lineage>
        <taxon>Eukaryota</taxon>
        <taxon>Fungi</taxon>
        <taxon>Dikarya</taxon>
        <taxon>Ascomycota</taxon>
        <taxon>Pezizomycotina</taxon>
        <taxon>Eurotiomycetes</taxon>
        <taxon>Eurotiomycetidae</taxon>
        <taxon>Eurotiales</taxon>
        <taxon>Aspergillaceae</taxon>
        <taxon>Aspergillus</taxon>
        <taxon>Aspergillus subgen. Circumdati</taxon>
    </lineage>
</organism>
<name>A0A318YMD0_ASPNB</name>
<gene>
    <name evidence="4" type="ORF">BO87DRAFT_356595</name>
</gene>
<evidence type="ECO:0000256" key="1">
    <source>
        <dbReference type="ARBA" id="ARBA00010088"/>
    </source>
</evidence>
<dbReference type="SUPFAM" id="SSF53474">
    <property type="entry name" value="alpha/beta-Hydrolases"/>
    <property type="match status" value="2"/>
</dbReference>
<evidence type="ECO:0000259" key="3">
    <source>
        <dbReference type="Pfam" id="PF08386"/>
    </source>
</evidence>
<dbReference type="RefSeq" id="XP_025480862.1">
    <property type="nucleotide sequence ID" value="XM_025621378.1"/>
</dbReference>
<dbReference type="InterPro" id="IPR013595">
    <property type="entry name" value="Pept_S33_TAP-like_C"/>
</dbReference>
<dbReference type="GeneID" id="37123834"/>
<evidence type="ECO:0000313" key="5">
    <source>
        <dbReference type="Proteomes" id="UP000247647"/>
    </source>
</evidence>
<dbReference type="OrthoDB" id="425534at2759"/>
<sequence length="667" mass="73037">MDPLKAPEYGSFQAHVHPAKYGAWRKVLHGIGVAVVTLAGLAWWTSRLHIGAHTEINLHSEFSWEQITPSRSLVYHDCFDGFQCARLEVPMDYHRSDGQGRHFAIAITRLPAKVPVADSRYGGAVLTNPGGPGGSGVAQVLVSGKSLQKTVDSENDPSIVDPESASRDKYFDIIGFDPRGVNNTTPGFSCFPHLFAQRNWELQVAAEGTLGSAQDAFWHSWARATALNTGCSANLSTPPRDGEEALGEHLNTPPVARDMLEIVERHGEWRAEQGLLKQRQQDHIHGYDPGQNIVARTRWQRGQEKLLYWGRSYGTILGSTFATMFPDRIHRAVLDAVVDADKYYFGEGPNAVEDADAIFDQFTRYCNAVGADVCPFYAQGGPAAIKETYLALEDALYNRSLPVPASATRGPEVVTWSDLKVILRIALYQPLYGFPQLAEVAAELSQQSGAALADFKVGGRSPSCPSAQCLQSGPWSAECQVSGHNEAYSSTAILCADAEYLQDADEEEVRRSWASLQEDSAMLGDYWASLLMSCVGWKVKPKWKLTGRPFAANTSHPLLFVSNTLDPVTPLRSARKMSENFPGSVLLQQDSEGHSTLAAPSVCVHKKIRQYFQTGELPPPGVVCKADVKPILGASPSTQEGMSAVDRQLYEALLEEAQRMAIPRLPL</sequence>
<dbReference type="GO" id="GO:0016787">
    <property type="term" value="F:hydrolase activity"/>
    <property type="evidence" value="ECO:0007669"/>
    <property type="project" value="UniProtKB-KW"/>
</dbReference>
<dbReference type="InterPro" id="IPR029058">
    <property type="entry name" value="AB_hydrolase_fold"/>
</dbReference>
<dbReference type="PANTHER" id="PTHR43248:SF25">
    <property type="entry name" value="AB HYDROLASE-1 DOMAIN-CONTAINING PROTEIN-RELATED"/>
    <property type="match status" value="1"/>
</dbReference>
<dbReference type="AlphaFoldDB" id="A0A318YMD0"/>
<dbReference type="InterPro" id="IPR051601">
    <property type="entry name" value="Serine_prot/Carboxylest_S33"/>
</dbReference>
<evidence type="ECO:0000313" key="4">
    <source>
        <dbReference type="EMBL" id="PYH35384.1"/>
    </source>
</evidence>
<keyword evidence="5" id="KW-1185">Reference proteome</keyword>
<protein>
    <recommendedName>
        <fullName evidence="3">Peptidase S33 tripeptidyl aminopeptidase-like C-terminal domain-containing protein</fullName>
    </recommendedName>
</protein>
<dbReference type="Pfam" id="PF08386">
    <property type="entry name" value="Abhydrolase_4"/>
    <property type="match status" value="1"/>
</dbReference>
<accession>A0A318YMD0</accession>
<evidence type="ECO:0000256" key="2">
    <source>
        <dbReference type="ARBA" id="ARBA00022801"/>
    </source>
</evidence>
<dbReference type="EMBL" id="KZ821456">
    <property type="protein sequence ID" value="PYH35384.1"/>
    <property type="molecule type" value="Genomic_DNA"/>
</dbReference>
<reference evidence="4" key="1">
    <citation type="submission" date="2016-12" db="EMBL/GenBank/DDBJ databases">
        <title>The genomes of Aspergillus section Nigri reveals drivers in fungal speciation.</title>
        <authorList>
            <consortium name="DOE Joint Genome Institute"/>
            <person name="Vesth T.C."/>
            <person name="Nybo J."/>
            <person name="Theobald S."/>
            <person name="Brandl J."/>
            <person name="Frisvad J.C."/>
            <person name="Nielsen K.F."/>
            <person name="Lyhne E.K."/>
            <person name="Kogle M.E."/>
            <person name="Kuo A."/>
            <person name="Riley R."/>
            <person name="Clum A."/>
            <person name="Nolan M."/>
            <person name="Lipzen A."/>
            <person name="Salamov A."/>
            <person name="Henrissat B."/>
            <person name="Wiebenga A."/>
            <person name="De Vries R.P."/>
            <person name="Grigoriev I.V."/>
            <person name="Mortensen U.H."/>
            <person name="Andersen M.R."/>
            <person name="Baker S.E."/>
        </authorList>
    </citation>
    <scope>NUCLEOTIDE SEQUENCE [LARGE SCALE GENOMIC DNA]</scope>
    <source>
        <strain evidence="4">CBS 115656</strain>
    </source>
</reference>
<proteinExistence type="inferred from homology"/>